<evidence type="ECO:0000313" key="8">
    <source>
        <dbReference type="Proteomes" id="UP000249634"/>
    </source>
</evidence>
<evidence type="ECO:0000259" key="5">
    <source>
        <dbReference type="Pfam" id="PF08352"/>
    </source>
</evidence>
<dbReference type="GO" id="GO:0015833">
    <property type="term" value="P:peptide transport"/>
    <property type="evidence" value="ECO:0007669"/>
    <property type="project" value="InterPro"/>
</dbReference>
<dbReference type="Pfam" id="PF08352">
    <property type="entry name" value="oligo_HPY"/>
    <property type="match status" value="1"/>
</dbReference>
<evidence type="ECO:0000313" key="9">
    <source>
        <dbReference type="Proteomes" id="UP000509791"/>
    </source>
</evidence>
<accession>A0A2U2MH52</accession>
<dbReference type="EMBL" id="LS483339">
    <property type="protein sequence ID" value="SQF25469.1"/>
    <property type="molecule type" value="Genomic_DNA"/>
</dbReference>
<keyword evidence="2" id="KW-0813">Transport</keyword>
<organism evidence="7 8">
    <name type="scientific">Streptococcus thermophilus</name>
    <dbReference type="NCBI Taxonomy" id="1308"/>
    <lineage>
        <taxon>Bacteria</taxon>
        <taxon>Bacillati</taxon>
        <taxon>Bacillota</taxon>
        <taxon>Bacilli</taxon>
        <taxon>Lactobacillales</taxon>
        <taxon>Streptococcaceae</taxon>
        <taxon>Streptococcus</taxon>
    </lineage>
</organism>
<dbReference type="Proteomes" id="UP000249634">
    <property type="component" value="Chromosome 1"/>
</dbReference>
<dbReference type="InterPro" id="IPR013563">
    <property type="entry name" value="Oligopep_ABC_C"/>
</dbReference>
<protein>
    <submittedName>
        <fullName evidence="7">Oligopeptide ABC uptake transporter ATP-binding protein, truncated</fullName>
    </submittedName>
    <submittedName>
        <fullName evidence="6">Oligopeptide transport ATP-binding protein oppF (TC 3.A.1.5.1)</fullName>
    </submittedName>
</protein>
<dbReference type="GO" id="GO:0005524">
    <property type="term" value="F:ATP binding"/>
    <property type="evidence" value="ECO:0007669"/>
    <property type="project" value="UniProtKB-KW"/>
</dbReference>
<evidence type="ECO:0000313" key="7">
    <source>
        <dbReference type="EMBL" id="SQF25469.1"/>
    </source>
</evidence>
<dbReference type="Proteomes" id="UP000509791">
    <property type="component" value="Chromosome"/>
</dbReference>
<name>A0A2U2MH52_STRTR</name>
<evidence type="ECO:0000256" key="4">
    <source>
        <dbReference type="ARBA" id="ARBA00022840"/>
    </source>
</evidence>
<evidence type="ECO:0000313" key="6">
    <source>
        <dbReference type="EMBL" id="CAD0152805.1"/>
    </source>
</evidence>
<reference evidence="6 9" key="2">
    <citation type="submission" date="2020-06" db="EMBL/GenBank/DDBJ databases">
        <authorList>
            <person name="Chuat V."/>
        </authorList>
    </citation>
    <scope>NUCLEOTIDE SEQUENCE [LARGE SCALE GENOMIC DNA]</scope>
    <source>
        <strain evidence="6">STH_CIRM_998</strain>
    </source>
</reference>
<evidence type="ECO:0000256" key="3">
    <source>
        <dbReference type="ARBA" id="ARBA00022741"/>
    </source>
</evidence>
<keyword evidence="3" id="KW-0547">Nucleotide-binding</keyword>
<dbReference type="AlphaFoldDB" id="A0A2U2MH52"/>
<reference evidence="7 8" key="1">
    <citation type="submission" date="2018-06" db="EMBL/GenBank/DDBJ databases">
        <authorList>
            <consortium name="Pathogen Informatics"/>
            <person name="Doyle S."/>
        </authorList>
    </citation>
    <scope>NUCLEOTIDE SEQUENCE [LARGE SCALE GENOMIC DNA]</scope>
    <source>
        <strain evidence="7 8">NCTC12958</strain>
    </source>
</reference>
<proteinExistence type="inferred from homology"/>
<feature type="domain" description="Oligopeptide/dipeptide ABC transporter C-terminal" evidence="5">
    <location>
        <begin position="1"/>
        <end position="44"/>
    </location>
</feature>
<keyword evidence="4 7" id="KW-0067">ATP-binding</keyword>
<sequence>MEVAETEELYNNPIHPYTKSLLSAVPIPDPILERKKVLKVYDPNQHDYSVDKPEMV</sequence>
<comment type="similarity">
    <text evidence="1">Belongs to the ABC transporter superfamily.</text>
</comment>
<evidence type="ECO:0000256" key="1">
    <source>
        <dbReference type="ARBA" id="ARBA00005417"/>
    </source>
</evidence>
<gene>
    <name evidence="7" type="ORF">NCTC12958_01673</name>
    <name evidence="6" type="ORF">STHERMO_1524</name>
</gene>
<evidence type="ECO:0000256" key="2">
    <source>
        <dbReference type="ARBA" id="ARBA00022448"/>
    </source>
</evidence>
<dbReference type="EMBL" id="LR822027">
    <property type="protein sequence ID" value="CAD0152805.1"/>
    <property type="molecule type" value="Genomic_DNA"/>
</dbReference>